<dbReference type="AlphaFoldDB" id="A0A919EPC8"/>
<evidence type="ECO:0000256" key="4">
    <source>
        <dbReference type="ARBA" id="ARBA00022475"/>
    </source>
</evidence>
<dbReference type="PANTHER" id="PTHR30489:SF0">
    <property type="entry name" value="LIPOPROTEIN-RELEASING SYSTEM TRANSMEMBRANE PROTEIN LOLE"/>
    <property type="match status" value="1"/>
</dbReference>
<reference evidence="11" key="1">
    <citation type="journal article" date="2014" name="Int. J. Syst. Evol. Microbiol.">
        <title>Complete genome sequence of Corynebacterium casei LMG S-19264T (=DSM 44701T), isolated from a smear-ripened cheese.</title>
        <authorList>
            <consortium name="US DOE Joint Genome Institute (JGI-PGF)"/>
            <person name="Walter F."/>
            <person name="Albersmeier A."/>
            <person name="Kalinowski J."/>
            <person name="Ruckert C."/>
        </authorList>
    </citation>
    <scope>NUCLEOTIDE SEQUENCE</scope>
    <source>
        <strain evidence="11">KCTC 42731</strain>
    </source>
</reference>
<dbReference type="InterPro" id="IPR003838">
    <property type="entry name" value="ABC3_permease_C"/>
</dbReference>
<comment type="similarity">
    <text evidence="2">Belongs to the ABC-4 integral membrane protein family. LolC/E subfamily.</text>
</comment>
<accession>A0A919EPC8</accession>
<evidence type="ECO:0000313" key="12">
    <source>
        <dbReference type="Proteomes" id="UP000623842"/>
    </source>
</evidence>
<gene>
    <name evidence="11" type="primary">lolE</name>
    <name evidence="11" type="ORF">GCM10017161_35270</name>
</gene>
<keyword evidence="3" id="KW-0813">Transport</keyword>
<evidence type="ECO:0000256" key="2">
    <source>
        <dbReference type="ARBA" id="ARBA00005236"/>
    </source>
</evidence>
<name>A0A919EPC8_9GAMM</name>
<feature type="transmembrane region" description="Helical" evidence="8">
    <location>
        <begin position="320"/>
        <end position="347"/>
    </location>
</feature>
<dbReference type="RefSeq" id="WP_189773404.1">
    <property type="nucleotide sequence ID" value="NZ_BNCK01000009.1"/>
</dbReference>
<dbReference type="NCBIfam" id="NF008357">
    <property type="entry name" value="PRK11146.1"/>
    <property type="match status" value="1"/>
</dbReference>
<dbReference type="GO" id="GO:0042953">
    <property type="term" value="P:lipoprotein transport"/>
    <property type="evidence" value="ECO:0007669"/>
    <property type="project" value="InterPro"/>
</dbReference>
<evidence type="ECO:0000256" key="8">
    <source>
        <dbReference type="SAM" id="Phobius"/>
    </source>
</evidence>
<keyword evidence="7 8" id="KW-0472">Membrane</keyword>
<protein>
    <submittedName>
        <fullName evidence="11">Lipoprotein transporter subunit LolE</fullName>
    </submittedName>
</protein>
<dbReference type="InterPro" id="IPR051447">
    <property type="entry name" value="Lipoprotein-release_system"/>
</dbReference>
<evidence type="ECO:0000256" key="3">
    <source>
        <dbReference type="ARBA" id="ARBA00022448"/>
    </source>
</evidence>
<keyword evidence="11" id="KW-0449">Lipoprotein</keyword>
<evidence type="ECO:0000259" key="10">
    <source>
        <dbReference type="Pfam" id="PF12704"/>
    </source>
</evidence>
<feature type="transmembrane region" description="Helical" evidence="8">
    <location>
        <begin position="274"/>
        <end position="299"/>
    </location>
</feature>
<evidence type="ECO:0000259" key="9">
    <source>
        <dbReference type="Pfam" id="PF02687"/>
    </source>
</evidence>
<keyword evidence="12" id="KW-1185">Reference proteome</keyword>
<feature type="transmembrane region" description="Helical" evidence="8">
    <location>
        <begin position="21"/>
        <end position="48"/>
    </location>
</feature>
<keyword evidence="4" id="KW-1003">Cell membrane</keyword>
<proteinExistence type="inferred from homology"/>
<dbReference type="Proteomes" id="UP000623842">
    <property type="component" value="Unassembled WGS sequence"/>
</dbReference>
<feature type="transmembrane region" description="Helical" evidence="8">
    <location>
        <begin position="384"/>
        <end position="404"/>
    </location>
</feature>
<comment type="subcellular location">
    <subcellularLocation>
        <location evidence="1">Cell membrane</location>
        <topology evidence="1">Multi-pass membrane protein</topology>
    </subcellularLocation>
</comment>
<organism evidence="11 12">
    <name type="scientific">Thalassotalea marina</name>
    <dbReference type="NCBI Taxonomy" id="1673741"/>
    <lineage>
        <taxon>Bacteria</taxon>
        <taxon>Pseudomonadati</taxon>
        <taxon>Pseudomonadota</taxon>
        <taxon>Gammaproteobacteria</taxon>
        <taxon>Alteromonadales</taxon>
        <taxon>Colwelliaceae</taxon>
        <taxon>Thalassotalea</taxon>
    </lineage>
</organism>
<evidence type="ECO:0000313" key="11">
    <source>
        <dbReference type="EMBL" id="GHG03104.1"/>
    </source>
</evidence>
<feature type="domain" description="ABC3 transporter permease C-terminal" evidence="9">
    <location>
        <begin position="278"/>
        <end position="411"/>
    </location>
</feature>
<dbReference type="NCBIfam" id="TIGR02212">
    <property type="entry name" value="lolCE"/>
    <property type="match status" value="1"/>
</dbReference>
<sequence>MVKSLSLFIARRYISQKQLKGFTSFISASSTIGIAIGVMVLIVVLSAMNGFERALSQHLLSVVPHSELIALNQPFEDWQQESQRVMRHPQVIAAAPVIKMQGMMQHKDKLKGVEIRGVDVNLESNVSAIPLHIKTGSWQALTEPNSIILGQGIADKIGVSIGDKVQLLMPPMKQNNQVHSRFNAMGKRNFVVAGTFKFGGEIDNQQAFISLESAQQALDYQSNKTHGLRLAVSDVFAAPEVAKEAAYSLRNYVYIYHWTITQGHLYKDIQLVRMVMFIVLVLVIAVASFNIVSTLIMAVREKQGDIAILKTMGAKDATIMGVFMLQGFRNGVIGTVWGTLLGSVIAINLTEIFEFIEVLLGRKFLSGDIYFVDFIPTNVAVSDIAATACIALLLSVIATLYPAWKATKIDPAHVLGQM</sequence>
<dbReference type="PANTHER" id="PTHR30489">
    <property type="entry name" value="LIPOPROTEIN-RELEASING SYSTEM TRANSMEMBRANE PROTEIN LOLE"/>
    <property type="match status" value="1"/>
</dbReference>
<evidence type="ECO:0000256" key="5">
    <source>
        <dbReference type="ARBA" id="ARBA00022692"/>
    </source>
</evidence>
<evidence type="ECO:0000256" key="7">
    <source>
        <dbReference type="ARBA" id="ARBA00023136"/>
    </source>
</evidence>
<comment type="caution">
    <text evidence="11">The sequence shown here is derived from an EMBL/GenBank/DDBJ whole genome shotgun (WGS) entry which is preliminary data.</text>
</comment>
<dbReference type="InterPro" id="IPR011925">
    <property type="entry name" value="LolCE_TM"/>
</dbReference>
<dbReference type="Pfam" id="PF02687">
    <property type="entry name" value="FtsX"/>
    <property type="match status" value="1"/>
</dbReference>
<keyword evidence="5 8" id="KW-0812">Transmembrane</keyword>
<keyword evidence="6 8" id="KW-1133">Transmembrane helix</keyword>
<dbReference type="InterPro" id="IPR025857">
    <property type="entry name" value="MacB_PCD"/>
</dbReference>
<evidence type="ECO:0000256" key="1">
    <source>
        <dbReference type="ARBA" id="ARBA00004651"/>
    </source>
</evidence>
<reference evidence="11" key="2">
    <citation type="submission" date="2020-09" db="EMBL/GenBank/DDBJ databases">
        <authorList>
            <person name="Sun Q."/>
            <person name="Kim S."/>
        </authorList>
    </citation>
    <scope>NUCLEOTIDE SEQUENCE</scope>
    <source>
        <strain evidence="11">KCTC 42731</strain>
    </source>
</reference>
<feature type="domain" description="MacB-like periplasmic core" evidence="10">
    <location>
        <begin position="29"/>
        <end position="244"/>
    </location>
</feature>
<dbReference type="EMBL" id="BNCK01000009">
    <property type="protein sequence ID" value="GHG03104.1"/>
    <property type="molecule type" value="Genomic_DNA"/>
</dbReference>
<dbReference type="GO" id="GO:0098797">
    <property type="term" value="C:plasma membrane protein complex"/>
    <property type="evidence" value="ECO:0007669"/>
    <property type="project" value="TreeGrafter"/>
</dbReference>
<evidence type="ECO:0000256" key="6">
    <source>
        <dbReference type="ARBA" id="ARBA00022989"/>
    </source>
</evidence>
<dbReference type="GO" id="GO:0044874">
    <property type="term" value="P:lipoprotein localization to outer membrane"/>
    <property type="evidence" value="ECO:0007669"/>
    <property type="project" value="TreeGrafter"/>
</dbReference>
<dbReference type="Pfam" id="PF12704">
    <property type="entry name" value="MacB_PCD"/>
    <property type="match status" value="1"/>
</dbReference>